<evidence type="ECO:0000256" key="2">
    <source>
        <dbReference type="ARBA" id="ARBA00010248"/>
    </source>
</evidence>
<evidence type="ECO:0000256" key="3">
    <source>
        <dbReference type="ARBA" id="ARBA00015419"/>
    </source>
</evidence>
<dbReference type="PANTHER" id="PTHR12815">
    <property type="entry name" value="SORTING AND ASSEMBLY MACHINERY SAMM50 PROTEIN FAMILY MEMBER"/>
    <property type="match status" value="1"/>
</dbReference>
<dbReference type="InterPro" id="IPR034746">
    <property type="entry name" value="POTRA"/>
</dbReference>
<comment type="subcellular location">
    <subcellularLocation>
        <location evidence="1">Cell outer membrane</location>
    </subcellularLocation>
</comment>
<feature type="chain" id="PRO_5005503658" description="Translocation and assembly module subunit TamA" evidence="11">
    <location>
        <begin position="32"/>
        <end position="593"/>
    </location>
</feature>
<evidence type="ECO:0000256" key="11">
    <source>
        <dbReference type="SAM" id="SignalP"/>
    </source>
</evidence>
<evidence type="ECO:0000256" key="6">
    <source>
        <dbReference type="ARBA" id="ARBA00022729"/>
    </source>
</evidence>
<keyword evidence="5" id="KW-0812">Transmembrane</keyword>
<keyword evidence="14" id="KW-1185">Reference proteome</keyword>
<gene>
    <name evidence="13" type="ORF">Ga0061063_0855</name>
</gene>
<name>A0A0K6GU14_9NEIS</name>
<dbReference type="InterPro" id="IPR010827">
    <property type="entry name" value="BamA/TamA_POTRA"/>
</dbReference>
<dbReference type="EMBL" id="CYHA01000001">
    <property type="protein sequence ID" value="CUA82006.1"/>
    <property type="molecule type" value="Genomic_DNA"/>
</dbReference>
<sequence length="593" mass="65292">MSASFPVCASMSHRILLAVSLSLLSMGAACAADFDYTVQIDASGEIAGLLGAHLDIINQRDDPDMGPELLDALIEETPDEARALLETQGYFNAQVRVERISNDPVPQLVIHVQPGPSTLVQDVTVRLDGPIRDDGDYQARLAAVLEAWPLPLGAPFRQDEWDSGKRAVRRLLTVDRYPLAKISESRVDVDPARNAAEITLVADSGPLVSFGSIQVEGTQRYPRKIVEGQADFRPGDPYTLQKVLDYQSALEQTQHFSSAVVNTDMARLDEAMRVPVDVKVTEFPKQKLELGLNYGSEEGFGTRLAYDHYNVFRRGYIGSALIDWNRDEQTLSLGLGIPRNRNGYSHTINTTYKNSEVQNVRTETLEAGLWRIRKRDSIEARFGVDYVMERETIVNQPSTDTKALIPGVGWTRREIDDHMRPRNGYLIDAQVSGTLGGALSNTTFVRGYGKGAIYWSPYPKYGTFVGRLELGQVWARDTDAVPESRLFRTGGASSIRGHEYQSLGVSGPDGAVLGGRVLAVASVEYQIPVARDWAVALFTDVGDAAYSWKTFDLNTGVGIGARWMSPVAPFAFDIARGSKDGKLRWNIGLGLAF</sequence>
<keyword evidence="7" id="KW-0472">Membrane</keyword>
<dbReference type="PANTHER" id="PTHR12815:SF47">
    <property type="entry name" value="TRANSLOCATION AND ASSEMBLY MODULE SUBUNIT TAMA"/>
    <property type="match status" value="1"/>
</dbReference>
<dbReference type="Pfam" id="PF17243">
    <property type="entry name" value="POTRA_TamA_1"/>
    <property type="match status" value="1"/>
</dbReference>
<keyword evidence="4" id="KW-1134">Transmembrane beta strand</keyword>
<evidence type="ECO:0000259" key="12">
    <source>
        <dbReference type="PROSITE" id="PS51779"/>
    </source>
</evidence>
<evidence type="ECO:0000256" key="8">
    <source>
        <dbReference type="ARBA" id="ARBA00023237"/>
    </source>
</evidence>
<dbReference type="InterPro" id="IPR035243">
    <property type="entry name" value="TamA_POTRA_Dom_1"/>
</dbReference>
<dbReference type="GO" id="GO:0009279">
    <property type="term" value="C:cell outer membrane"/>
    <property type="evidence" value="ECO:0007669"/>
    <property type="project" value="UniProtKB-SubCell"/>
</dbReference>
<evidence type="ECO:0000256" key="9">
    <source>
        <dbReference type="ARBA" id="ARBA00033063"/>
    </source>
</evidence>
<protein>
    <recommendedName>
        <fullName evidence="3">Translocation and assembly module subunit TamA</fullName>
    </recommendedName>
    <alternativeName>
        <fullName evidence="9">Autotransporter assembly factor TamA</fullName>
    </alternativeName>
</protein>
<dbReference type="PROSITE" id="PS51779">
    <property type="entry name" value="POTRA"/>
    <property type="match status" value="1"/>
</dbReference>
<dbReference type="Pfam" id="PF07244">
    <property type="entry name" value="POTRA"/>
    <property type="match status" value="1"/>
</dbReference>
<dbReference type="Proteomes" id="UP000243535">
    <property type="component" value="Unassembled WGS sequence"/>
</dbReference>
<dbReference type="InterPro" id="IPR000184">
    <property type="entry name" value="Bac_surfAg_D15"/>
</dbReference>
<dbReference type="Pfam" id="PF01103">
    <property type="entry name" value="Omp85"/>
    <property type="match status" value="1"/>
</dbReference>
<dbReference type="InterPro" id="IPR039910">
    <property type="entry name" value="D15-like"/>
</dbReference>
<organism evidence="13 14">
    <name type="scientific">Gulbenkiania indica</name>
    <dbReference type="NCBI Taxonomy" id="375574"/>
    <lineage>
        <taxon>Bacteria</taxon>
        <taxon>Pseudomonadati</taxon>
        <taxon>Pseudomonadota</taxon>
        <taxon>Betaproteobacteria</taxon>
        <taxon>Neisseriales</taxon>
        <taxon>Chromobacteriaceae</taxon>
        <taxon>Gulbenkiania</taxon>
    </lineage>
</organism>
<evidence type="ECO:0000256" key="4">
    <source>
        <dbReference type="ARBA" id="ARBA00022452"/>
    </source>
</evidence>
<reference evidence="14" key="1">
    <citation type="submission" date="2015-08" db="EMBL/GenBank/DDBJ databases">
        <authorList>
            <person name="Varghese N."/>
        </authorList>
    </citation>
    <scope>NUCLEOTIDE SEQUENCE [LARGE SCALE GENOMIC DNA]</scope>
    <source>
        <strain evidence="14">DSM 17901</strain>
    </source>
</reference>
<evidence type="ECO:0000313" key="13">
    <source>
        <dbReference type="EMBL" id="CUA82006.1"/>
    </source>
</evidence>
<dbReference type="Gene3D" id="3.10.20.310">
    <property type="entry name" value="membrane protein fhac"/>
    <property type="match status" value="2"/>
</dbReference>
<dbReference type="STRING" id="375574.GCA_001418035_00653"/>
<keyword evidence="6 11" id="KW-0732">Signal</keyword>
<evidence type="ECO:0000256" key="7">
    <source>
        <dbReference type="ARBA" id="ARBA00023136"/>
    </source>
</evidence>
<dbReference type="AlphaFoldDB" id="A0A0K6GU14"/>
<feature type="signal peptide" evidence="11">
    <location>
        <begin position="1"/>
        <end position="31"/>
    </location>
</feature>
<dbReference type="OrthoDB" id="9769707at2"/>
<comment type="subunit">
    <text evidence="10">Interacts with TamB to form the translocation and assembly module (TAM).</text>
</comment>
<dbReference type="Gene3D" id="2.40.160.50">
    <property type="entry name" value="membrane protein fhac: a member of the omp85/tpsb transporter family"/>
    <property type="match status" value="1"/>
</dbReference>
<proteinExistence type="inferred from homology"/>
<feature type="domain" description="POTRA" evidence="12">
    <location>
        <begin position="208"/>
        <end position="283"/>
    </location>
</feature>
<comment type="similarity">
    <text evidence="2">Belongs to the TamA family.</text>
</comment>
<evidence type="ECO:0000313" key="14">
    <source>
        <dbReference type="Proteomes" id="UP000243535"/>
    </source>
</evidence>
<evidence type="ECO:0000256" key="5">
    <source>
        <dbReference type="ARBA" id="ARBA00022692"/>
    </source>
</evidence>
<evidence type="ECO:0000256" key="1">
    <source>
        <dbReference type="ARBA" id="ARBA00004442"/>
    </source>
</evidence>
<evidence type="ECO:0000256" key="10">
    <source>
        <dbReference type="ARBA" id="ARBA00093548"/>
    </source>
</evidence>
<accession>A0A0K6GU14</accession>
<keyword evidence="8" id="KW-0998">Cell outer membrane</keyword>